<accession>A0A075HUT8</accession>
<evidence type="ECO:0000259" key="9">
    <source>
        <dbReference type="Pfam" id="PF00909"/>
    </source>
</evidence>
<dbReference type="Pfam" id="PF00909">
    <property type="entry name" value="Ammonium_transp"/>
    <property type="match status" value="1"/>
</dbReference>
<keyword evidence="5 8" id="KW-1133">Transmembrane helix</keyword>
<reference evidence="10" key="1">
    <citation type="journal article" date="2014" name="Genome Biol. Evol.">
        <title>Pangenome evidence for extensive interdomain horizontal transfer affecting lineage core and shell genes in uncultured planktonic thaumarchaeota and euryarchaeota.</title>
        <authorList>
            <person name="Deschamps P."/>
            <person name="Zivanovic Y."/>
            <person name="Moreira D."/>
            <person name="Rodriguez-Valera F."/>
            <person name="Lopez-Garcia P."/>
        </authorList>
    </citation>
    <scope>NUCLEOTIDE SEQUENCE</scope>
</reference>
<dbReference type="GO" id="GO:0005886">
    <property type="term" value="C:plasma membrane"/>
    <property type="evidence" value="ECO:0007669"/>
    <property type="project" value="UniProtKB-SubCell"/>
</dbReference>
<feature type="transmembrane region" description="Helical" evidence="8">
    <location>
        <begin position="273"/>
        <end position="294"/>
    </location>
</feature>
<evidence type="ECO:0000256" key="6">
    <source>
        <dbReference type="ARBA" id="ARBA00023136"/>
    </source>
</evidence>
<evidence type="ECO:0000256" key="3">
    <source>
        <dbReference type="ARBA" id="ARBA00022448"/>
    </source>
</evidence>
<comment type="similarity">
    <text evidence="2 8">Belongs to the ammonia transporter channel (TC 1.A.11.2) family.</text>
</comment>
<gene>
    <name evidence="10" type="primary">AMT</name>
    <name evidence="10" type="synonym">amt</name>
    <name evidence="10" type="synonym">MEP</name>
</gene>
<evidence type="ECO:0000256" key="1">
    <source>
        <dbReference type="ARBA" id="ARBA00004141"/>
    </source>
</evidence>
<evidence type="ECO:0000256" key="8">
    <source>
        <dbReference type="RuleBase" id="RU362002"/>
    </source>
</evidence>
<protein>
    <recommendedName>
        <fullName evidence="8">Ammonium transporter</fullName>
    </recommendedName>
</protein>
<feature type="transmembrane region" description="Helical" evidence="8">
    <location>
        <begin position="163"/>
        <end position="180"/>
    </location>
</feature>
<dbReference type="AlphaFoldDB" id="A0A075HUT8"/>
<evidence type="ECO:0000256" key="4">
    <source>
        <dbReference type="ARBA" id="ARBA00022692"/>
    </source>
</evidence>
<dbReference type="InterPro" id="IPR029020">
    <property type="entry name" value="Ammonium/urea_transptr"/>
</dbReference>
<dbReference type="PANTHER" id="PTHR43029">
    <property type="entry name" value="AMMONIUM TRANSPORTER MEP2"/>
    <property type="match status" value="1"/>
</dbReference>
<feature type="transmembrane region" description="Helical" evidence="8">
    <location>
        <begin position="351"/>
        <end position="369"/>
    </location>
</feature>
<dbReference type="EMBL" id="KF901136">
    <property type="protein sequence ID" value="AIF19380.1"/>
    <property type="molecule type" value="Genomic_DNA"/>
</dbReference>
<dbReference type="NCBIfam" id="TIGR00836">
    <property type="entry name" value="amt"/>
    <property type="match status" value="1"/>
</dbReference>
<feature type="transmembrane region" description="Helical" evidence="8">
    <location>
        <begin position="306"/>
        <end position="331"/>
    </location>
</feature>
<keyword evidence="7 8" id="KW-0924">Ammonia transport</keyword>
<evidence type="ECO:0000256" key="7">
    <source>
        <dbReference type="ARBA" id="ARBA00023177"/>
    </source>
</evidence>
<comment type="subcellular location">
    <subcellularLocation>
        <location evidence="8">Cell membrane</location>
        <topology evidence="8">Multi-pass membrane protein</topology>
    </subcellularLocation>
    <subcellularLocation>
        <location evidence="1">Membrane</location>
        <topology evidence="1">Multi-pass membrane protein</topology>
    </subcellularLocation>
</comment>
<feature type="domain" description="Ammonium transporter AmtB-like" evidence="9">
    <location>
        <begin position="11"/>
        <end position="399"/>
    </location>
</feature>
<keyword evidence="4 8" id="KW-0812">Transmembrane</keyword>
<sequence>MTINMDAGSIAWLLTASALVLFMTPGLAFFYGGLVRAKNVLNLMMQCFMVMGLVSITWVLWGYSIAFGPTIGGFIGNPTAHLGLNGIIGAEAQSFAMFQMMFAIITPALIVGAVADRFKFTTLIVFVALWSTLVYSPIAHWVWASGGWLFEMGALDFAGGTVVHISSGFSALVAAILVGKRSGKLENFKPHNIPYVLLGTGILWFGWFGFNAGSSLAADGIAVNAFLVTNTSAAAGALMMMFLSMRESGKPSAVMTATGAVAGLVAITPASGFVGPVAAILIGAGVGLVSWFCIKLKNQRGWDDSLDVWAVHGMGGLWGAIATGLFASAAYGVGVDGLFSGGPISVVTTQLVASVASIAYAGIVTFVLLKILDSTLGLRVDSKDEEAGMDISVHAEEAYN</sequence>
<keyword evidence="3 8" id="KW-0813">Transport</keyword>
<dbReference type="PROSITE" id="PS01219">
    <property type="entry name" value="AMMONIUM_TRANSP"/>
    <property type="match status" value="1"/>
</dbReference>
<feature type="transmembrane region" description="Helical" evidence="8">
    <location>
        <begin position="222"/>
        <end position="243"/>
    </location>
</feature>
<name>A0A075HUT8_9ARCH</name>
<feature type="transmembrane region" description="Helical" evidence="8">
    <location>
        <begin position="95"/>
        <end position="115"/>
    </location>
</feature>
<dbReference type="InterPro" id="IPR018047">
    <property type="entry name" value="Ammonium_transpt_CS"/>
</dbReference>
<feature type="transmembrane region" description="Helical" evidence="8">
    <location>
        <begin position="47"/>
        <end position="75"/>
    </location>
</feature>
<dbReference type="InterPro" id="IPR024041">
    <property type="entry name" value="NH4_transpt_AmtB-like_dom"/>
</dbReference>
<dbReference type="InterPro" id="IPR001905">
    <property type="entry name" value="Ammonium_transpt"/>
</dbReference>
<evidence type="ECO:0000313" key="10">
    <source>
        <dbReference type="EMBL" id="AIF19380.1"/>
    </source>
</evidence>
<organism evidence="10">
    <name type="scientific">uncultured marine thaumarchaeote KM3_86_F11</name>
    <dbReference type="NCBI Taxonomy" id="1456322"/>
    <lineage>
        <taxon>Archaea</taxon>
        <taxon>Nitrososphaerota</taxon>
        <taxon>environmental samples</taxon>
    </lineage>
</organism>
<dbReference type="PANTHER" id="PTHR43029:SF10">
    <property type="entry name" value="AMMONIUM TRANSPORTER MEP2"/>
    <property type="match status" value="1"/>
</dbReference>
<dbReference type="Gene3D" id="1.10.3430.10">
    <property type="entry name" value="Ammonium transporter AmtB like domains"/>
    <property type="match status" value="1"/>
</dbReference>
<proteinExistence type="inferred from homology"/>
<evidence type="ECO:0000256" key="5">
    <source>
        <dbReference type="ARBA" id="ARBA00022989"/>
    </source>
</evidence>
<feature type="transmembrane region" description="Helical" evidence="8">
    <location>
        <begin position="122"/>
        <end position="143"/>
    </location>
</feature>
<dbReference type="GO" id="GO:0008519">
    <property type="term" value="F:ammonium channel activity"/>
    <property type="evidence" value="ECO:0007669"/>
    <property type="project" value="InterPro"/>
</dbReference>
<feature type="transmembrane region" description="Helical" evidence="8">
    <location>
        <begin position="250"/>
        <end position="267"/>
    </location>
</feature>
<dbReference type="SUPFAM" id="SSF111352">
    <property type="entry name" value="Ammonium transporter"/>
    <property type="match status" value="1"/>
</dbReference>
<feature type="transmembrane region" description="Helical" evidence="8">
    <location>
        <begin position="12"/>
        <end position="35"/>
    </location>
</feature>
<feature type="transmembrane region" description="Helical" evidence="8">
    <location>
        <begin position="192"/>
        <end position="210"/>
    </location>
</feature>
<evidence type="ECO:0000256" key="2">
    <source>
        <dbReference type="ARBA" id="ARBA00005887"/>
    </source>
</evidence>
<keyword evidence="6 8" id="KW-0472">Membrane</keyword>